<reference evidence="3" key="1">
    <citation type="submission" date="2022-11" db="UniProtKB">
        <authorList>
            <consortium name="WormBaseParasite"/>
        </authorList>
    </citation>
    <scope>IDENTIFICATION</scope>
</reference>
<protein>
    <submittedName>
        <fullName evidence="3">Protein kinase domain-containing protein</fullName>
    </submittedName>
</protein>
<dbReference type="Proteomes" id="UP000887540">
    <property type="component" value="Unplaced"/>
</dbReference>
<dbReference type="GO" id="GO:0004714">
    <property type="term" value="F:transmembrane receptor protein tyrosine kinase activity"/>
    <property type="evidence" value="ECO:0007669"/>
    <property type="project" value="TreeGrafter"/>
</dbReference>
<keyword evidence="2" id="KW-1185">Reference proteome</keyword>
<dbReference type="InterPro" id="IPR001245">
    <property type="entry name" value="Ser-Thr/Tyr_kinase_cat_dom"/>
</dbReference>
<dbReference type="PANTHER" id="PTHR24416:SF611">
    <property type="entry name" value="TYROSINE-PROTEIN KINASE TRANSMEMBRANE RECEPTOR ROR"/>
    <property type="match status" value="1"/>
</dbReference>
<dbReference type="GO" id="GO:0005886">
    <property type="term" value="C:plasma membrane"/>
    <property type="evidence" value="ECO:0007669"/>
    <property type="project" value="TreeGrafter"/>
</dbReference>
<dbReference type="SMART" id="SM00219">
    <property type="entry name" value="TyrKc"/>
    <property type="match status" value="1"/>
</dbReference>
<dbReference type="AlphaFoldDB" id="A0A914EB96"/>
<proteinExistence type="predicted"/>
<dbReference type="Gene3D" id="1.10.510.10">
    <property type="entry name" value="Transferase(Phosphotransferase) domain 1"/>
    <property type="match status" value="1"/>
</dbReference>
<evidence type="ECO:0000313" key="3">
    <source>
        <dbReference type="WBParaSite" id="ACRNAN_scaffold6614.g12075.t1"/>
    </source>
</evidence>
<dbReference type="Pfam" id="PF07714">
    <property type="entry name" value="PK_Tyr_Ser-Thr"/>
    <property type="match status" value="1"/>
</dbReference>
<dbReference type="GO" id="GO:0005524">
    <property type="term" value="F:ATP binding"/>
    <property type="evidence" value="ECO:0007669"/>
    <property type="project" value="InterPro"/>
</dbReference>
<dbReference type="GO" id="GO:0007169">
    <property type="term" value="P:cell surface receptor protein tyrosine kinase signaling pathway"/>
    <property type="evidence" value="ECO:0007669"/>
    <property type="project" value="TreeGrafter"/>
</dbReference>
<feature type="domain" description="Protein kinase" evidence="1">
    <location>
        <begin position="1"/>
        <end position="140"/>
    </location>
</feature>
<evidence type="ECO:0000313" key="2">
    <source>
        <dbReference type="Proteomes" id="UP000887540"/>
    </source>
</evidence>
<organism evidence="2 3">
    <name type="scientific">Acrobeloides nanus</name>
    <dbReference type="NCBI Taxonomy" id="290746"/>
    <lineage>
        <taxon>Eukaryota</taxon>
        <taxon>Metazoa</taxon>
        <taxon>Ecdysozoa</taxon>
        <taxon>Nematoda</taxon>
        <taxon>Chromadorea</taxon>
        <taxon>Rhabditida</taxon>
        <taxon>Tylenchina</taxon>
        <taxon>Cephalobomorpha</taxon>
        <taxon>Cephaloboidea</taxon>
        <taxon>Cephalobidae</taxon>
        <taxon>Acrobeloides</taxon>
    </lineage>
</organism>
<evidence type="ECO:0000259" key="1">
    <source>
        <dbReference type="PROSITE" id="PS50011"/>
    </source>
</evidence>
<dbReference type="SUPFAM" id="SSF56112">
    <property type="entry name" value="Protein kinase-like (PK-like)"/>
    <property type="match status" value="1"/>
</dbReference>
<dbReference type="InterPro" id="IPR020635">
    <property type="entry name" value="Tyr_kinase_cat_dom"/>
</dbReference>
<name>A0A914EB96_9BILA</name>
<dbReference type="GO" id="GO:0043235">
    <property type="term" value="C:receptor complex"/>
    <property type="evidence" value="ECO:0007669"/>
    <property type="project" value="TreeGrafter"/>
</dbReference>
<dbReference type="WBParaSite" id="ACRNAN_scaffold6614.g12075.t1">
    <property type="protein sequence ID" value="ACRNAN_scaffold6614.g12075.t1"/>
    <property type="gene ID" value="ACRNAN_scaffold6614.g12075"/>
</dbReference>
<dbReference type="PANTHER" id="PTHR24416">
    <property type="entry name" value="TYROSINE-PROTEIN KINASE RECEPTOR"/>
    <property type="match status" value="1"/>
</dbReference>
<accession>A0A914EB96</accession>
<dbReference type="InterPro" id="IPR050122">
    <property type="entry name" value="RTK"/>
</dbReference>
<sequence length="151" mass="17796">MAHRDLAARNILLTDSYTAKISDFGLCCTFNDSLIYQASHKKKLPMKWLSIEAITKRQFSEKSDVWSFGVLMYEIFSGGKVPYTTMNNDEMLEFLEEGNRLRCPEETPEEVYEIMLRCWDQEPVNRPNFEEMVEKFRDMLNVVTEYYGYLA</sequence>
<dbReference type="InterPro" id="IPR000719">
    <property type="entry name" value="Prot_kinase_dom"/>
</dbReference>
<dbReference type="FunFam" id="1.10.510.10:FF:000986">
    <property type="entry name" value="Protein tyrosine kinase 2aa"/>
    <property type="match status" value="1"/>
</dbReference>
<dbReference type="PRINTS" id="PR00109">
    <property type="entry name" value="TYRKINASE"/>
</dbReference>
<dbReference type="PROSITE" id="PS50011">
    <property type="entry name" value="PROTEIN_KINASE_DOM"/>
    <property type="match status" value="1"/>
</dbReference>
<dbReference type="InterPro" id="IPR011009">
    <property type="entry name" value="Kinase-like_dom_sf"/>
</dbReference>